<name>A0AAD2FKU2_9STRA</name>
<keyword evidence="2" id="KW-1185">Reference proteome</keyword>
<evidence type="ECO:0000313" key="1">
    <source>
        <dbReference type="EMBL" id="CAJ1938534.1"/>
    </source>
</evidence>
<protein>
    <submittedName>
        <fullName evidence="1">Uncharacterized protein</fullName>
    </submittedName>
</protein>
<proteinExistence type="predicted"/>
<dbReference type="AlphaFoldDB" id="A0AAD2FKU2"/>
<accession>A0AAD2FKU2</accession>
<dbReference type="Proteomes" id="UP001295423">
    <property type="component" value="Unassembled WGS sequence"/>
</dbReference>
<organism evidence="1 2">
    <name type="scientific">Cylindrotheca closterium</name>
    <dbReference type="NCBI Taxonomy" id="2856"/>
    <lineage>
        <taxon>Eukaryota</taxon>
        <taxon>Sar</taxon>
        <taxon>Stramenopiles</taxon>
        <taxon>Ochrophyta</taxon>
        <taxon>Bacillariophyta</taxon>
        <taxon>Bacillariophyceae</taxon>
        <taxon>Bacillariophycidae</taxon>
        <taxon>Bacillariales</taxon>
        <taxon>Bacillariaceae</taxon>
        <taxon>Cylindrotheca</taxon>
    </lineage>
</organism>
<sequence>MKDLFSDHFCSPEKGDFGEVMAALYFLFCADIARGSLKDNKEYTTFSVPLNDWINCPINGGRSGDDGDNGDDMMTKNNDCQVHFSAIQVCQNYAREYDDSWSLLQNEVFLENMYKTVVGFYVFAGCSVIDVVFALQISAAAPRKGGVTATSSSSSKKHQYVPMFVSIKLQSSFCPKSASIECNKMKSKFEAGKGGSELGALCLLVVFASSVKSKMETIL</sequence>
<gene>
    <name evidence="1" type="ORF">CYCCA115_LOCUS6168</name>
</gene>
<reference evidence="1" key="1">
    <citation type="submission" date="2023-08" db="EMBL/GenBank/DDBJ databases">
        <authorList>
            <person name="Audoor S."/>
            <person name="Bilcke G."/>
        </authorList>
    </citation>
    <scope>NUCLEOTIDE SEQUENCE</scope>
</reference>
<dbReference type="EMBL" id="CAKOGP040000732">
    <property type="protein sequence ID" value="CAJ1938534.1"/>
    <property type="molecule type" value="Genomic_DNA"/>
</dbReference>
<comment type="caution">
    <text evidence="1">The sequence shown here is derived from an EMBL/GenBank/DDBJ whole genome shotgun (WGS) entry which is preliminary data.</text>
</comment>
<evidence type="ECO:0000313" key="2">
    <source>
        <dbReference type="Proteomes" id="UP001295423"/>
    </source>
</evidence>